<dbReference type="Proteomes" id="UP000013827">
    <property type="component" value="Unassembled WGS sequence"/>
</dbReference>
<dbReference type="KEGG" id="ehx:EMIHUDRAFT_211809"/>
<reference evidence="2" key="1">
    <citation type="journal article" date="2013" name="Nature">
        <title>Pan genome of the phytoplankton Emiliania underpins its global distribution.</title>
        <authorList>
            <person name="Read B.A."/>
            <person name="Kegel J."/>
            <person name="Klute M.J."/>
            <person name="Kuo A."/>
            <person name="Lefebvre S.C."/>
            <person name="Maumus F."/>
            <person name="Mayer C."/>
            <person name="Miller J."/>
            <person name="Monier A."/>
            <person name="Salamov A."/>
            <person name="Young J."/>
            <person name="Aguilar M."/>
            <person name="Claverie J.M."/>
            <person name="Frickenhaus S."/>
            <person name="Gonzalez K."/>
            <person name="Herman E.K."/>
            <person name="Lin Y.C."/>
            <person name="Napier J."/>
            <person name="Ogata H."/>
            <person name="Sarno A.F."/>
            <person name="Shmutz J."/>
            <person name="Schroeder D."/>
            <person name="de Vargas C."/>
            <person name="Verret F."/>
            <person name="von Dassow P."/>
            <person name="Valentin K."/>
            <person name="Van de Peer Y."/>
            <person name="Wheeler G."/>
            <person name="Dacks J.B."/>
            <person name="Delwiche C.F."/>
            <person name="Dyhrman S.T."/>
            <person name="Glockner G."/>
            <person name="John U."/>
            <person name="Richards T."/>
            <person name="Worden A.Z."/>
            <person name="Zhang X."/>
            <person name="Grigoriev I.V."/>
            <person name="Allen A.E."/>
            <person name="Bidle K."/>
            <person name="Borodovsky M."/>
            <person name="Bowler C."/>
            <person name="Brownlee C."/>
            <person name="Cock J.M."/>
            <person name="Elias M."/>
            <person name="Gladyshev V.N."/>
            <person name="Groth M."/>
            <person name="Guda C."/>
            <person name="Hadaegh A."/>
            <person name="Iglesias-Rodriguez M.D."/>
            <person name="Jenkins J."/>
            <person name="Jones B.M."/>
            <person name="Lawson T."/>
            <person name="Leese F."/>
            <person name="Lindquist E."/>
            <person name="Lobanov A."/>
            <person name="Lomsadze A."/>
            <person name="Malik S.B."/>
            <person name="Marsh M.E."/>
            <person name="Mackinder L."/>
            <person name="Mock T."/>
            <person name="Mueller-Roeber B."/>
            <person name="Pagarete A."/>
            <person name="Parker M."/>
            <person name="Probert I."/>
            <person name="Quesneville H."/>
            <person name="Raines C."/>
            <person name="Rensing S.A."/>
            <person name="Riano-Pachon D.M."/>
            <person name="Richier S."/>
            <person name="Rokitta S."/>
            <person name="Shiraiwa Y."/>
            <person name="Soanes D.M."/>
            <person name="van der Giezen M."/>
            <person name="Wahlund T.M."/>
            <person name="Williams B."/>
            <person name="Wilson W."/>
            <person name="Wolfe G."/>
            <person name="Wurch L.L."/>
        </authorList>
    </citation>
    <scope>NUCLEOTIDE SEQUENCE</scope>
</reference>
<dbReference type="PaxDb" id="2903-EOD14382"/>
<reference evidence="1" key="2">
    <citation type="submission" date="2024-10" db="UniProtKB">
        <authorList>
            <consortium name="EnsemblProtists"/>
        </authorList>
    </citation>
    <scope>IDENTIFICATION</scope>
</reference>
<protein>
    <submittedName>
        <fullName evidence="1">Uncharacterized protein</fullName>
    </submittedName>
</protein>
<dbReference type="HOGENOM" id="CLU_082889_0_0_1"/>
<organism evidence="1 2">
    <name type="scientific">Emiliania huxleyi (strain CCMP1516)</name>
    <dbReference type="NCBI Taxonomy" id="280463"/>
    <lineage>
        <taxon>Eukaryota</taxon>
        <taxon>Haptista</taxon>
        <taxon>Haptophyta</taxon>
        <taxon>Prymnesiophyceae</taxon>
        <taxon>Isochrysidales</taxon>
        <taxon>Noelaerhabdaceae</taxon>
        <taxon>Emiliania</taxon>
    </lineage>
</organism>
<name>A0A0D3ISZ7_EMIH1</name>
<dbReference type="GeneID" id="17260492"/>
<accession>A0A0D3ISZ7</accession>
<proteinExistence type="predicted"/>
<dbReference type="AlphaFoldDB" id="A0A0D3ISZ7"/>
<keyword evidence="2" id="KW-1185">Reference proteome</keyword>
<dbReference type="RefSeq" id="XP_005766811.1">
    <property type="nucleotide sequence ID" value="XM_005766754.1"/>
</dbReference>
<sequence>MGKDPTVLTVHTGGLRHGMTPERATCLAAVWASRTWPGAQRLPAAAVRVCSEAVRERGRGPLRIVAQIVPELRAWLRDAFRLSGEALTSALTMSTLFEAAPRSQPWPHNVLVTVNEHGRGALTRVYKKAVATAEAGGRVVMVVQEAPREGEPKSFRAYQNLSNTEVAVDAVLFFPAGTIAFGHAAGWTNATESAYANTHAWAGGAANRECFAVTPD</sequence>
<evidence type="ECO:0000313" key="2">
    <source>
        <dbReference type="Proteomes" id="UP000013827"/>
    </source>
</evidence>
<dbReference type="EnsemblProtists" id="EOD14382">
    <property type="protein sequence ID" value="EOD14382"/>
    <property type="gene ID" value="EMIHUDRAFT_211809"/>
</dbReference>
<evidence type="ECO:0000313" key="1">
    <source>
        <dbReference type="EnsemblProtists" id="EOD14382"/>
    </source>
</evidence>